<name>A0A074ZVT4_OPIVI</name>
<keyword evidence="3" id="KW-1185">Reference proteome</keyword>
<dbReference type="GO" id="GO:0005773">
    <property type="term" value="C:vacuole"/>
    <property type="evidence" value="ECO:0007669"/>
    <property type="project" value="GOC"/>
</dbReference>
<dbReference type="STRING" id="6198.A0A074ZVT4"/>
<sequence length="146" mass="16917">ANVYHAYHILRASKIPAENITTIAYDDIANNLKNPFKGKVFHDYEHKDVYKGVVIDYRGKDVKPYIFTNVLKDDKKLEKRGESYGNANVYHAYHILRASKIPAENITTIAYDDIANNLKNPFKGKVFHDYEDKDVYKCVVIDYRGK</sequence>
<dbReference type="AlphaFoldDB" id="A0A074ZVT4"/>
<dbReference type="Pfam" id="PF01650">
    <property type="entry name" value="Peptidase_C13"/>
    <property type="match status" value="2"/>
</dbReference>
<organism evidence="2 3">
    <name type="scientific">Opisthorchis viverrini</name>
    <name type="common">Southeast Asian liver fluke</name>
    <dbReference type="NCBI Taxonomy" id="6198"/>
    <lineage>
        <taxon>Eukaryota</taxon>
        <taxon>Metazoa</taxon>
        <taxon>Spiralia</taxon>
        <taxon>Lophotrochozoa</taxon>
        <taxon>Platyhelminthes</taxon>
        <taxon>Trematoda</taxon>
        <taxon>Digenea</taxon>
        <taxon>Opisthorchiida</taxon>
        <taxon>Opisthorchiata</taxon>
        <taxon>Opisthorchiidae</taxon>
        <taxon>Opisthorchis</taxon>
    </lineage>
</organism>
<dbReference type="EMBL" id="KL597258">
    <property type="protein sequence ID" value="KER19284.1"/>
    <property type="molecule type" value="Genomic_DNA"/>
</dbReference>
<evidence type="ECO:0000313" key="2">
    <source>
        <dbReference type="EMBL" id="KER19284.1"/>
    </source>
</evidence>
<gene>
    <name evidence="2" type="ORF">T265_15595</name>
</gene>
<dbReference type="Gene3D" id="3.40.50.1460">
    <property type="match status" value="2"/>
</dbReference>
<comment type="similarity">
    <text evidence="1">Belongs to the peptidase C13 family.</text>
</comment>
<dbReference type="PANTHER" id="PTHR12000">
    <property type="entry name" value="HEMOGLOBINASE FAMILY MEMBER"/>
    <property type="match status" value="1"/>
</dbReference>
<dbReference type="PANTHER" id="PTHR12000:SF42">
    <property type="entry name" value="LEGUMAIN"/>
    <property type="match status" value="1"/>
</dbReference>
<proteinExistence type="inferred from homology"/>
<evidence type="ECO:0000256" key="1">
    <source>
        <dbReference type="ARBA" id="ARBA00009941"/>
    </source>
</evidence>
<accession>A0A074ZVT4</accession>
<dbReference type="GO" id="GO:0051603">
    <property type="term" value="P:proteolysis involved in protein catabolic process"/>
    <property type="evidence" value="ECO:0007669"/>
    <property type="project" value="TreeGrafter"/>
</dbReference>
<feature type="non-terminal residue" evidence="2">
    <location>
        <position position="146"/>
    </location>
</feature>
<dbReference type="PRINTS" id="PR00776">
    <property type="entry name" value="HEMOGLOBNASE"/>
</dbReference>
<dbReference type="GO" id="GO:0004197">
    <property type="term" value="F:cysteine-type endopeptidase activity"/>
    <property type="evidence" value="ECO:0007669"/>
    <property type="project" value="TreeGrafter"/>
</dbReference>
<protein>
    <submittedName>
        <fullName evidence="2">Uncharacterized protein</fullName>
    </submittedName>
</protein>
<dbReference type="RefSeq" id="XP_009176968.1">
    <property type="nucleotide sequence ID" value="XM_009178704.1"/>
</dbReference>
<dbReference type="KEGG" id="ovi:T265_15595"/>
<dbReference type="CTD" id="20329760"/>
<evidence type="ECO:0000313" key="3">
    <source>
        <dbReference type="Proteomes" id="UP000054324"/>
    </source>
</evidence>
<reference evidence="2 3" key="1">
    <citation type="submission" date="2013-11" db="EMBL/GenBank/DDBJ databases">
        <title>Opisthorchis viverrini - life in the bile duct.</title>
        <authorList>
            <person name="Young N.D."/>
            <person name="Nagarajan N."/>
            <person name="Lin S.J."/>
            <person name="Korhonen P.K."/>
            <person name="Jex A.R."/>
            <person name="Hall R.S."/>
            <person name="Safavi-Hemami H."/>
            <person name="Kaewkong W."/>
            <person name="Bertrand D."/>
            <person name="Gao S."/>
            <person name="Seet Q."/>
            <person name="Wongkham S."/>
            <person name="Teh B.T."/>
            <person name="Wongkham C."/>
            <person name="Intapan P.M."/>
            <person name="Maleewong W."/>
            <person name="Yang X."/>
            <person name="Hu M."/>
            <person name="Wang Z."/>
            <person name="Hofmann A."/>
            <person name="Sternberg P.W."/>
            <person name="Tan P."/>
            <person name="Wang J."/>
            <person name="Gasser R.B."/>
        </authorList>
    </citation>
    <scope>NUCLEOTIDE SEQUENCE [LARGE SCALE GENOMIC DNA]</scope>
</reference>
<dbReference type="GO" id="GO:0006624">
    <property type="term" value="P:vacuolar protein processing"/>
    <property type="evidence" value="ECO:0007669"/>
    <property type="project" value="TreeGrafter"/>
</dbReference>
<dbReference type="OrthoDB" id="192611at2759"/>
<dbReference type="GeneID" id="20329760"/>
<dbReference type="InterPro" id="IPR001096">
    <property type="entry name" value="Peptidase_C13"/>
</dbReference>
<feature type="non-terminal residue" evidence="2">
    <location>
        <position position="1"/>
    </location>
</feature>
<dbReference type="Proteomes" id="UP000054324">
    <property type="component" value="Unassembled WGS sequence"/>
</dbReference>